<keyword evidence="3" id="KW-0238">DNA-binding</keyword>
<keyword evidence="2" id="KW-0805">Transcription regulation</keyword>
<dbReference type="STRING" id="281362.AT959_16745"/>
<dbReference type="RefSeq" id="WP_066885507.1">
    <property type="nucleotide sequence ID" value="NZ_LODL01000035.1"/>
</dbReference>
<dbReference type="PROSITE" id="PS50931">
    <property type="entry name" value="HTH_LYSR"/>
    <property type="match status" value="1"/>
</dbReference>
<evidence type="ECO:0000256" key="4">
    <source>
        <dbReference type="ARBA" id="ARBA00023163"/>
    </source>
</evidence>
<sequence length="319" mass="35064">MSIDLNLLPHVLALAKHRNFARAADSLSISQPALSRIIGRLETKLGVMLFDRTREGVVPTEYGRLMIERGSEIVEWSSELRREISLMQGLEIGQLIVAAGPYPHVISAGPALTRLMTSCPNVQIRLEQLSPLATVAKVLEGSVDLGIADVMDWLDDPRLEIVPLPPHTGIWTSRAGHPLAGKQNLLLEDVLRYPMISCAMPHRFAELLGAFPKAGHLGSDSGQFFPAITIDSLMLGPGIALASDAIMLTPPSIAANELRCGELVILDLHLPWQRTNYGFISKRDRSLSSVTKEYMACVRAVETETLNVEKNLLDSYVFR</sequence>
<evidence type="ECO:0000313" key="7">
    <source>
        <dbReference type="Proteomes" id="UP000070186"/>
    </source>
</evidence>
<feature type="domain" description="HTH lysR-type" evidence="5">
    <location>
        <begin position="3"/>
        <end position="60"/>
    </location>
</feature>
<dbReference type="Pfam" id="PF00126">
    <property type="entry name" value="HTH_1"/>
    <property type="match status" value="1"/>
</dbReference>
<dbReference type="Gene3D" id="1.10.10.10">
    <property type="entry name" value="Winged helix-like DNA-binding domain superfamily/Winged helix DNA-binding domain"/>
    <property type="match status" value="1"/>
</dbReference>
<dbReference type="InterPro" id="IPR036390">
    <property type="entry name" value="WH_DNA-bd_sf"/>
</dbReference>
<accession>A0A133XFB6</accession>
<dbReference type="SUPFAM" id="SSF46785">
    <property type="entry name" value="Winged helix' DNA-binding domain"/>
    <property type="match status" value="1"/>
</dbReference>
<dbReference type="AlphaFoldDB" id="A0A133XFB6"/>
<evidence type="ECO:0000256" key="2">
    <source>
        <dbReference type="ARBA" id="ARBA00023015"/>
    </source>
</evidence>
<protein>
    <recommendedName>
        <fullName evidence="5">HTH lysR-type domain-containing protein</fullName>
    </recommendedName>
</protein>
<dbReference type="EMBL" id="LODL01000035">
    <property type="protein sequence ID" value="KXB29589.1"/>
    <property type="molecule type" value="Genomic_DNA"/>
</dbReference>
<dbReference type="GO" id="GO:0003700">
    <property type="term" value="F:DNA-binding transcription factor activity"/>
    <property type="evidence" value="ECO:0007669"/>
    <property type="project" value="InterPro"/>
</dbReference>
<evidence type="ECO:0000259" key="5">
    <source>
        <dbReference type="PROSITE" id="PS50931"/>
    </source>
</evidence>
<dbReference type="InterPro" id="IPR036388">
    <property type="entry name" value="WH-like_DNA-bd_sf"/>
</dbReference>
<comment type="caution">
    <text evidence="6">The sequence shown here is derived from an EMBL/GenBank/DDBJ whole genome shotgun (WGS) entry which is preliminary data.</text>
</comment>
<keyword evidence="7" id="KW-1185">Reference proteome</keyword>
<keyword evidence="4" id="KW-0804">Transcription</keyword>
<evidence type="ECO:0000256" key="1">
    <source>
        <dbReference type="ARBA" id="ARBA00009437"/>
    </source>
</evidence>
<dbReference type="InterPro" id="IPR000847">
    <property type="entry name" value="LysR_HTH_N"/>
</dbReference>
<proteinExistence type="inferred from homology"/>
<dbReference type="Gene3D" id="3.40.190.290">
    <property type="match status" value="1"/>
</dbReference>
<evidence type="ECO:0000256" key="3">
    <source>
        <dbReference type="ARBA" id="ARBA00023125"/>
    </source>
</evidence>
<comment type="similarity">
    <text evidence="1">Belongs to the LysR transcriptional regulatory family.</text>
</comment>
<dbReference type="InterPro" id="IPR005119">
    <property type="entry name" value="LysR_subst-bd"/>
</dbReference>
<dbReference type="PRINTS" id="PR00039">
    <property type="entry name" value="HTHLYSR"/>
</dbReference>
<dbReference type="InterPro" id="IPR050950">
    <property type="entry name" value="HTH-type_LysR_regulators"/>
</dbReference>
<organism evidence="6 7">
    <name type="scientific">Dechloromonas denitrificans</name>
    <dbReference type="NCBI Taxonomy" id="281362"/>
    <lineage>
        <taxon>Bacteria</taxon>
        <taxon>Pseudomonadati</taxon>
        <taxon>Pseudomonadota</taxon>
        <taxon>Betaproteobacteria</taxon>
        <taxon>Rhodocyclales</taxon>
        <taxon>Azonexaceae</taxon>
        <taxon>Dechloromonas</taxon>
    </lineage>
</organism>
<dbReference type="SUPFAM" id="SSF53850">
    <property type="entry name" value="Periplasmic binding protein-like II"/>
    <property type="match status" value="1"/>
</dbReference>
<dbReference type="Proteomes" id="UP000070186">
    <property type="component" value="Unassembled WGS sequence"/>
</dbReference>
<gene>
    <name evidence="6" type="ORF">AT959_16745</name>
</gene>
<dbReference type="GO" id="GO:0005829">
    <property type="term" value="C:cytosol"/>
    <property type="evidence" value="ECO:0007669"/>
    <property type="project" value="TreeGrafter"/>
</dbReference>
<dbReference type="GO" id="GO:0003677">
    <property type="term" value="F:DNA binding"/>
    <property type="evidence" value="ECO:0007669"/>
    <property type="project" value="UniProtKB-KW"/>
</dbReference>
<evidence type="ECO:0000313" key="6">
    <source>
        <dbReference type="EMBL" id="KXB29589.1"/>
    </source>
</evidence>
<dbReference type="PANTHER" id="PTHR30419:SF30">
    <property type="entry name" value="LYSR FAMILY TRANSCRIPTIONAL REGULATOR"/>
    <property type="match status" value="1"/>
</dbReference>
<name>A0A133XFB6_9RHOO</name>
<reference evidence="6 7" key="1">
    <citation type="submission" date="2015-12" db="EMBL/GenBank/DDBJ databases">
        <title>Nitrous oxide reduction kinetics distinguish bacteria harboring typical versus atypical NosZ.</title>
        <authorList>
            <person name="Yoon S."/>
            <person name="Nissen S."/>
            <person name="Park D."/>
            <person name="Sanford R.A."/>
            <person name="Loeffler F.E."/>
        </authorList>
    </citation>
    <scope>NUCLEOTIDE SEQUENCE [LARGE SCALE GENOMIC DNA]</scope>
    <source>
        <strain evidence="6 7">ATCC BAA-841</strain>
    </source>
</reference>
<dbReference type="Pfam" id="PF03466">
    <property type="entry name" value="LysR_substrate"/>
    <property type="match status" value="1"/>
</dbReference>
<dbReference type="CDD" id="cd05466">
    <property type="entry name" value="PBP2_LTTR_substrate"/>
    <property type="match status" value="1"/>
</dbReference>
<dbReference type="PANTHER" id="PTHR30419">
    <property type="entry name" value="HTH-TYPE TRANSCRIPTIONAL REGULATOR YBHD"/>
    <property type="match status" value="1"/>
</dbReference>